<dbReference type="OrthoDB" id="9781481at2"/>
<keyword evidence="4" id="KW-1185">Reference proteome</keyword>
<organism evidence="3 4">
    <name type="scientific">Dokdonella immobilis</name>
    <dbReference type="NCBI Taxonomy" id="578942"/>
    <lineage>
        <taxon>Bacteria</taxon>
        <taxon>Pseudomonadati</taxon>
        <taxon>Pseudomonadota</taxon>
        <taxon>Gammaproteobacteria</taxon>
        <taxon>Lysobacterales</taxon>
        <taxon>Rhodanobacteraceae</taxon>
        <taxon>Dokdonella</taxon>
    </lineage>
</organism>
<dbReference type="InterPro" id="IPR016984">
    <property type="entry name" value="UCP031853"/>
</dbReference>
<dbReference type="STRING" id="578942.SAMN05216289_12933"/>
<dbReference type="SUPFAM" id="SSF52980">
    <property type="entry name" value="Restriction endonuclease-like"/>
    <property type="match status" value="1"/>
</dbReference>
<dbReference type="PIRSF" id="PIRSF031853">
    <property type="entry name" value="UPC031853"/>
    <property type="match status" value="1"/>
</dbReference>
<evidence type="ECO:0000256" key="1">
    <source>
        <dbReference type="SAM" id="MobiDB-lite"/>
    </source>
</evidence>
<feature type="region of interest" description="Disordered" evidence="1">
    <location>
        <begin position="160"/>
        <end position="181"/>
    </location>
</feature>
<accession>A0A1I4ZVD1</accession>
<dbReference type="GO" id="GO:0003677">
    <property type="term" value="F:DNA binding"/>
    <property type="evidence" value="ECO:0007669"/>
    <property type="project" value="InterPro"/>
</dbReference>
<evidence type="ECO:0000313" key="3">
    <source>
        <dbReference type="EMBL" id="SFN54137.1"/>
    </source>
</evidence>
<dbReference type="EMBL" id="FOVF01000029">
    <property type="protein sequence ID" value="SFN54137.1"/>
    <property type="molecule type" value="Genomic_DNA"/>
</dbReference>
<dbReference type="InterPro" id="IPR052906">
    <property type="entry name" value="Type_IV_Methyl-Rstrct_Enzyme"/>
</dbReference>
<evidence type="ECO:0000259" key="2">
    <source>
        <dbReference type="Pfam" id="PF04471"/>
    </source>
</evidence>
<dbReference type="Pfam" id="PF04471">
    <property type="entry name" value="Mrr_cat"/>
    <property type="match status" value="1"/>
</dbReference>
<sequence length="338" mass="37552">MAHMWMVRGDSGRLYEEFRDQRVVALGWIELAHVAKPGVSKDKLAEVFAARRPDLKPGSILAGASQVWRYINKVEKGDKVITYNPSARRYLVGTIEGDLTVEQNPSLPGMSLLRATRWDHEIDRDDLSVSTKNSLGSTMTFFQVPPAAAAEIFRVATGKSGPGAHNASNIPATDEESSEETDDLLQSLEAKAVEFIKDKISQLDWDEMQELVAGILRAMGYKTRVAKQGPDRGADIVASPDGLGFENPRIVVEVKHRSGSMGSKEVRSFLGGRHKDDRGLYVSTGGFSKDARYEADRASIPVTLWELDDIVRALVDYYETVDSETRRLVPLKRLYWPA</sequence>
<dbReference type="InterPro" id="IPR007560">
    <property type="entry name" value="Restrct_endonuc_IV_Mrr"/>
</dbReference>
<dbReference type="GO" id="GO:0015666">
    <property type="term" value="F:restriction endodeoxyribonuclease activity"/>
    <property type="evidence" value="ECO:0007669"/>
    <property type="project" value="TreeGrafter"/>
</dbReference>
<feature type="domain" description="Restriction endonuclease type IV Mrr" evidence="2">
    <location>
        <begin position="201"/>
        <end position="313"/>
    </location>
</feature>
<dbReference type="InterPro" id="IPR011856">
    <property type="entry name" value="tRNA_endonuc-like_dom_sf"/>
</dbReference>
<reference evidence="3 4" key="1">
    <citation type="submission" date="2016-10" db="EMBL/GenBank/DDBJ databases">
        <authorList>
            <person name="de Groot N.N."/>
        </authorList>
    </citation>
    <scope>NUCLEOTIDE SEQUENCE [LARGE SCALE GENOMIC DNA]</scope>
    <source>
        <strain evidence="3 4">CGMCC 1.7659</strain>
    </source>
</reference>
<dbReference type="InterPro" id="IPR011335">
    <property type="entry name" value="Restrct_endonuc-II-like"/>
</dbReference>
<evidence type="ECO:0000313" key="4">
    <source>
        <dbReference type="Proteomes" id="UP000198575"/>
    </source>
</evidence>
<protein>
    <submittedName>
        <fullName evidence="3">Restriction system protein</fullName>
    </submittedName>
</protein>
<dbReference type="Proteomes" id="UP000198575">
    <property type="component" value="Unassembled WGS sequence"/>
</dbReference>
<dbReference type="GO" id="GO:0043590">
    <property type="term" value="C:bacterial nucleoid"/>
    <property type="evidence" value="ECO:0007669"/>
    <property type="project" value="TreeGrafter"/>
</dbReference>
<dbReference type="GO" id="GO:0009307">
    <property type="term" value="P:DNA restriction-modification system"/>
    <property type="evidence" value="ECO:0007669"/>
    <property type="project" value="InterPro"/>
</dbReference>
<dbReference type="Gene3D" id="3.40.1350.10">
    <property type="match status" value="1"/>
</dbReference>
<dbReference type="AlphaFoldDB" id="A0A1I4ZVD1"/>
<gene>
    <name evidence="3" type="ORF">SAMN05216289_12933</name>
</gene>
<dbReference type="PANTHER" id="PTHR30015:SF7">
    <property type="entry name" value="TYPE IV METHYL-DIRECTED RESTRICTION ENZYME ECOKMRR"/>
    <property type="match status" value="1"/>
</dbReference>
<name>A0A1I4ZVD1_9GAMM</name>
<dbReference type="PANTHER" id="PTHR30015">
    <property type="entry name" value="MRR RESTRICTION SYSTEM PROTEIN"/>
    <property type="match status" value="1"/>
</dbReference>
<proteinExistence type="predicted"/>